<evidence type="ECO:0000256" key="1">
    <source>
        <dbReference type="SAM" id="MobiDB-lite"/>
    </source>
</evidence>
<organism evidence="2 3">
    <name type="scientific">Citricoccus parietis</name>
    <dbReference type="NCBI Taxonomy" id="592307"/>
    <lineage>
        <taxon>Bacteria</taxon>
        <taxon>Bacillati</taxon>
        <taxon>Actinomycetota</taxon>
        <taxon>Actinomycetes</taxon>
        <taxon>Micrococcales</taxon>
        <taxon>Micrococcaceae</taxon>
        <taxon>Citricoccus</taxon>
    </lineage>
</organism>
<evidence type="ECO:0000313" key="3">
    <source>
        <dbReference type="Proteomes" id="UP001589575"/>
    </source>
</evidence>
<accession>A0ABV5FX12</accession>
<keyword evidence="3" id="KW-1185">Reference proteome</keyword>
<reference evidence="2 3" key="1">
    <citation type="submission" date="2024-09" db="EMBL/GenBank/DDBJ databases">
        <authorList>
            <person name="Sun Q."/>
            <person name="Mori K."/>
        </authorList>
    </citation>
    <scope>NUCLEOTIDE SEQUENCE [LARGE SCALE GENOMIC DNA]</scope>
    <source>
        <strain evidence="2 3">CCM 7609</strain>
    </source>
</reference>
<proteinExistence type="predicted"/>
<gene>
    <name evidence="2" type="ORF">ACFFX0_08165</name>
</gene>
<sequence length="112" mass="12206">MRFPTMSLSHLDCIPAVWTVQAPGFVPWVSLNCPPGCAGSEVRSSPRGNMLVSQPEQPVTARTTPHGARHRPENDTAPKTTPPRELGAPHEYLPCDVYLPARADRRGVRALA</sequence>
<dbReference type="Proteomes" id="UP001589575">
    <property type="component" value="Unassembled WGS sequence"/>
</dbReference>
<feature type="compositionally biased region" description="Polar residues" evidence="1">
    <location>
        <begin position="42"/>
        <end position="63"/>
    </location>
</feature>
<feature type="region of interest" description="Disordered" evidence="1">
    <location>
        <begin position="39"/>
        <end position="90"/>
    </location>
</feature>
<evidence type="ECO:0000313" key="2">
    <source>
        <dbReference type="EMBL" id="MFB9071170.1"/>
    </source>
</evidence>
<comment type="caution">
    <text evidence="2">The sequence shown here is derived from an EMBL/GenBank/DDBJ whole genome shotgun (WGS) entry which is preliminary data.</text>
</comment>
<dbReference type="EMBL" id="JBHMFI010000001">
    <property type="protein sequence ID" value="MFB9071170.1"/>
    <property type="molecule type" value="Genomic_DNA"/>
</dbReference>
<name>A0ABV5FX12_9MICC</name>
<protein>
    <submittedName>
        <fullName evidence="2">Uncharacterized protein</fullName>
    </submittedName>
</protein>